<feature type="compositionally biased region" description="Basic and acidic residues" evidence="1">
    <location>
        <begin position="57"/>
        <end position="69"/>
    </location>
</feature>
<evidence type="ECO:0000313" key="3">
    <source>
        <dbReference type="Proteomes" id="UP000187406"/>
    </source>
</evidence>
<dbReference type="InterPro" id="IPR036875">
    <property type="entry name" value="Znf_CCHC_sf"/>
</dbReference>
<keyword evidence="3" id="KW-1185">Reference proteome</keyword>
<name>A0A1Q3CK15_CEPFO</name>
<dbReference type="Gene3D" id="4.10.60.10">
    <property type="entry name" value="Zinc finger, CCHC-type"/>
    <property type="match status" value="1"/>
</dbReference>
<reference evidence="3" key="1">
    <citation type="submission" date="2016-04" db="EMBL/GenBank/DDBJ databases">
        <title>Cephalotus genome sequencing.</title>
        <authorList>
            <person name="Fukushima K."/>
            <person name="Hasebe M."/>
            <person name="Fang X."/>
        </authorList>
    </citation>
    <scope>NUCLEOTIDE SEQUENCE [LARGE SCALE GENOMIC DNA]</scope>
    <source>
        <strain evidence="3">cv. St1</strain>
    </source>
</reference>
<evidence type="ECO:0000313" key="2">
    <source>
        <dbReference type="EMBL" id="GAV80600.1"/>
    </source>
</evidence>
<gene>
    <name evidence="2" type="ORF">CFOL_v3_24060</name>
</gene>
<organism evidence="2 3">
    <name type="scientific">Cephalotus follicularis</name>
    <name type="common">Albany pitcher plant</name>
    <dbReference type="NCBI Taxonomy" id="3775"/>
    <lineage>
        <taxon>Eukaryota</taxon>
        <taxon>Viridiplantae</taxon>
        <taxon>Streptophyta</taxon>
        <taxon>Embryophyta</taxon>
        <taxon>Tracheophyta</taxon>
        <taxon>Spermatophyta</taxon>
        <taxon>Magnoliopsida</taxon>
        <taxon>eudicotyledons</taxon>
        <taxon>Gunneridae</taxon>
        <taxon>Pentapetalae</taxon>
        <taxon>rosids</taxon>
        <taxon>fabids</taxon>
        <taxon>Oxalidales</taxon>
        <taxon>Cephalotaceae</taxon>
        <taxon>Cephalotus</taxon>
    </lineage>
</organism>
<dbReference type="GO" id="GO:0008270">
    <property type="term" value="F:zinc ion binding"/>
    <property type="evidence" value="ECO:0007669"/>
    <property type="project" value="InterPro"/>
</dbReference>
<accession>A0A1Q3CK15</accession>
<evidence type="ECO:0000256" key="1">
    <source>
        <dbReference type="SAM" id="MobiDB-lite"/>
    </source>
</evidence>
<feature type="compositionally biased region" description="Basic residues" evidence="1">
    <location>
        <begin position="46"/>
        <end position="56"/>
    </location>
</feature>
<sequence>MKNHEHVETKKKKSIALKASKEDSESEEDGDLALITSQFKKFLKSQKGKKVFKKKFPQNEESSKKEEPTCYEWKKPGHFKSDCPNIKKKEKLDKEQSQKKKAFVATWVDSESSSSEEESDKEEAHIAFMEIEEEEEDEVNFYFDELQDACENLFYEYKNVCLKNKSLKENTISM</sequence>
<dbReference type="InParanoid" id="A0A1Q3CK15"/>
<feature type="region of interest" description="Disordered" evidence="1">
    <location>
        <begin position="46"/>
        <end position="69"/>
    </location>
</feature>
<dbReference type="SUPFAM" id="SSF57756">
    <property type="entry name" value="Retrovirus zinc finger-like domains"/>
    <property type="match status" value="1"/>
</dbReference>
<evidence type="ECO:0008006" key="4">
    <source>
        <dbReference type="Google" id="ProtNLM"/>
    </source>
</evidence>
<protein>
    <recommendedName>
        <fullName evidence="4">Zf-CCHC domain-containing protein</fullName>
    </recommendedName>
</protein>
<dbReference type="GO" id="GO:0003676">
    <property type="term" value="F:nucleic acid binding"/>
    <property type="evidence" value="ECO:0007669"/>
    <property type="project" value="InterPro"/>
</dbReference>
<comment type="caution">
    <text evidence="2">The sequence shown here is derived from an EMBL/GenBank/DDBJ whole genome shotgun (WGS) entry which is preliminary data.</text>
</comment>
<dbReference type="AlphaFoldDB" id="A0A1Q3CK15"/>
<dbReference type="Proteomes" id="UP000187406">
    <property type="component" value="Unassembled WGS sequence"/>
</dbReference>
<feature type="region of interest" description="Disordered" evidence="1">
    <location>
        <begin position="1"/>
        <end position="30"/>
    </location>
</feature>
<proteinExistence type="predicted"/>
<dbReference type="EMBL" id="BDDD01002219">
    <property type="protein sequence ID" value="GAV80600.1"/>
    <property type="molecule type" value="Genomic_DNA"/>
</dbReference>
<dbReference type="OrthoDB" id="1751154at2759"/>